<dbReference type="AlphaFoldDB" id="D5BQ63"/>
<dbReference type="STRING" id="488538.SAR116_0318"/>
<dbReference type="SUPFAM" id="SSF53474">
    <property type="entry name" value="alpha/beta-Hydrolases"/>
    <property type="match status" value="1"/>
</dbReference>
<protein>
    <submittedName>
        <fullName evidence="3">Putative hydrolase or acyltransferase</fullName>
        <ecNumber evidence="3">3.8.1.3</ecNumber>
    </submittedName>
</protein>
<evidence type="ECO:0000256" key="1">
    <source>
        <dbReference type="ARBA" id="ARBA00022801"/>
    </source>
</evidence>
<sequence length="297" mass="33364">MKSSKFLHGFTVEKIALPDVEINYASAGNGPPILLLHGHPQTHIVWRKVAPLLVNAGYRVIAPDLRGYGDSGKPKSDADHLPYSKRVMAQDQIALMSKLGYEHFSVVGHDRGGRVAHRMALDFPDIVDRLAVLDIAPTDMMYAQTNKEFATRYFWWFFLIQPYDFPERMIASDPEYFLRRHIAGQVKIDGSVSNDAMTEYLRTYNNPDTIHAICEDYRASAGIDLDHDKLDQGRLIEAPLLVIWGAMSVVGDLYDVEATWQEKAKNVTGFALPCGHAIPEEAPDELASKLLTFFSDK</sequence>
<dbReference type="EMBL" id="CP001751">
    <property type="protein sequence ID" value="ADE38561.1"/>
    <property type="molecule type" value="Genomic_DNA"/>
</dbReference>
<accession>D5BQ63</accession>
<dbReference type="GO" id="GO:0016746">
    <property type="term" value="F:acyltransferase activity"/>
    <property type="evidence" value="ECO:0007669"/>
    <property type="project" value="UniProtKB-KW"/>
</dbReference>
<dbReference type="PANTHER" id="PTHR43329">
    <property type="entry name" value="EPOXIDE HYDROLASE"/>
    <property type="match status" value="1"/>
</dbReference>
<dbReference type="eggNOG" id="COG0596">
    <property type="taxonomic scope" value="Bacteria"/>
</dbReference>
<keyword evidence="4" id="KW-1185">Reference proteome</keyword>
<dbReference type="InterPro" id="IPR000639">
    <property type="entry name" value="Epox_hydrolase-like"/>
</dbReference>
<dbReference type="EC" id="3.8.1.3" evidence="3"/>
<feature type="domain" description="AB hydrolase-1" evidence="2">
    <location>
        <begin position="31"/>
        <end position="282"/>
    </location>
</feature>
<gene>
    <name evidence="3" type="ordered locus">SAR116_0318</name>
</gene>
<dbReference type="Proteomes" id="UP000007460">
    <property type="component" value="Chromosome"/>
</dbReference>
<keyword evidence="3" id="KW-0808">Transferase</keyword>
<evidence type="ECO:0000313" key="3">
    <source>
        <dbReference type="EMBL" id="ADE38561.1"/>
    </source>
</evidence>
<organism evidence="3 4">
    <name type="scientific">Puniceispirillum marinum (strain IMCC1322)</name>
    <dbReference type="NCBI Taxonomy" id="488538"/>
    <lineage>
        <taxon>Bacteria</taxon>
        <taxon>Pseudomonadati</taxon>
        <taxon>Pseudomonadota</taxon>
        <taxon>Alphaproteobacteria</taxon>
        <taxon>Candidatus Puniceispirillales</taxon>
        <taxon>Candidatus Puniceispirillaceae</taxon>
        <taxon>Candidatus Puniceispirillum</taxon>
    </lineage>
</organism>
<keyword evidence="3" id="KW-0012">Acyltransferase</keyword>
<dbReference type="PRINTS" id="PR00412">
    <property type="entry name" value="EPOXHYDRLASE"/>
</dbReference>
<dbReference type="InterPro" id="IPR029058">
    <property type="entry name" value="AB_hydrolase_fold"/>
</dbReference>
<dbReference type="InterPro" id="IPR000073">
    <property type="entry name" value="AB_hydrolase_1"/>
</dbReference>
<evidence type="ECO:0000259" key="2">
    <source>
        <dbReference type="Pfam" id="PF00561"/>
    </source>
</evidence>
<dbReference type="Pfam" id="PF00561">
    <property type="entry name" value="Abhydrolase_1"/>
    <property type="match status" value="1"/>
</dbReference>
<dbReference type="OrthoDB" id="9804723at2"/>
<dbReference type="GO" id="GO:0018785">
    <property type="term" value="F:haloacetate dehalogenase activity"/>
    <property type="evidence" value="ECO:0007669"/>
    <property type="project" value="UniProtKB-EC"/>
</dbReference>
<dbReference type="HOGENOM" id="CLU_020336_7_1_5"/>
<dbReference type="PRINTS" id="PR00111">
    <property type="entry name" value="ABHYDROLASE"/>
</dbReference>
<dbReference type="RefSeq" id="WP_013045191.1">
    <property type="nucleotide sequence ID" value="NC_014010.1"/>
</dbReference>
<dbReference type="KEGG" id="apb:SAR116_0318"/>
<name>D5BQ63_PUNMI</name>
<keyword evidence="1 3" id="KW-0378">Hydrolase</keyword>
<reference evidence="3 4" key="1">
    <citation type="journal article" date="2010" name="J. Bacteriol.">
        <title>Complete genome sequence of "Candidatus Puniceispirillum marinum" IMCC1322, a representative of the SAR116 clade in the Alphaproteobacteria.</title>
        <authorList>
            <person name="Oh H.M."/>
            <person name="Kwon K.K."/>
            <person name="Kang I."/>
            <person name="Kang S.G."/>
            <person name="Lee J.H."/>
            <person name="Kim S.J."/>
            <person name="Cho J.C."/>
        </authorList>
    </citation>
    <scope>NUCLEOTIDE SEQUENCE [LARGE SCALE GENOMIC DNA]</scope>
    <source>
        <strain evidence="3 4">IMCC1322</strain>
    </source>
</reference>
<proteinExistence type="predicted"/>
<dbReference type="Gene3D" id="3.40.50.1820">
    <property type="entry name" value="alpha/beta hydrolase"/>
    <property type="match status" value="1"/>
</dbReference>
<evidence type="ECO:0000313" key="4">
    <source>
        <dbReference type="Proteomes" id="UP000007460"/>
    </source>
</evidence>